<feature type="domain" description="Acyl-CoA oxidase/dehydrogenase middle" evidence="8">
    <location>
        <begin position="125"/>
        <end position="217"/>
    </location>
</feature>
<dbReference type="Pfam" id="PF02771">
    <property type="entry name" value="Acyl-CoA_dh_N"/>
    <property type="match status" value="1"/>
</dbReference>
<dbReference type="RefSeq" id="WP_044243650.1">
    <property type="nucleotide sequence ID" value="NZ_ASRX01000030.1"/>
</dbReference>
<dbReference type="eggNOG" id="COG1960">
    <property type="taxonomic scope" value="Bacteria"/>
</dbReference>
<dbReference type="GO" id="GO:0016627">
    <property type="term" value="F:oxidoreductase activity, acting on the CH-CH group of donors"/>
    <property type="evidence" value="ECO:0007669"/>
    <property type="project" value="InterPro"/>
</dbReference>
<evidence type="ECO:0000259" key="9">
    <source>
        <dbReference type="Pfam" id="PF02771"/>
    </source>
</evidence>
<organism evidence="10 11">
    <name type="scientific">Chondromyces apiculatus DSM 436</name>
    <dbReference type="NCBI Taxonomy" id="1192034"/>
    <lineage>
        <taxon>Bacteria</taxon>
        <taxon>Pseudomonadati</taxon>
        <taxon>Myxococcota</taxon>
        <taxon>Polyangia</taxon>
        <taxon>Polyangiales</taxon>
        <taxon>Polyangiaceae</taxon>
        <taxon>Chondromyces</taxon>
    </lineage>
</organism>
<keyword evidence="4 6" id="KW-0274">FAD</keyword>
<evidence type="ECO:0000259" key="8">
    <source>
        <dbReference type="Pfam" id="PF02770"/>
    </source>
</evidence>
<dbReference type="Gene3D" id="2.40.110.10">
    <property type="entry name" value="Butyryl-CoA Dehydrogenase, subunit A, domain 2"/>
    <property type="match status" value="1"/>
</dbReference>
<dbReference type="InterPro" id="IPR009100">
    <property type="entry name" value="AcylCoA_DH/oxidase_NM_dom_sf"/>
</dbReference>
<evidence type="ECO:0000313" key="10">
    <source>
        <dbReference type="EMBL" id="EYF04761.1"/>
    </source>
</evidence>
<evidence type="ECO:0000256" key="3">
    <source>
        <dbReference type="ARBA" id="ARBA00022630"/>
    </source>
</evidence>
<dbReference type="SUPFAM" id="SSF56645">
    <property type="entry name" value="Acyl-CoA dehydrogenase NM domain-like"/>
    <property type="match status" value="1"/>
</dbReference>
<comment type="cofactor">
    <cofactor evidence="1 6">
        <name>FAD</name>
        <dbReference type="ChEBI" id="CHEBI:57692"/>
    </cofactor>
</comment>
<feature type="domain" description="Acyl-CoA dehydrogenase/oxidase N-terminal" evidence="9">
    <location>
        <begin position="6"/>
        <end position="121"/>
    </location>
</feature>
<dbReference type="GO" id="GO:0005886">
    <property type="term" value="C:plasma membrane"/>
    <property type="evidence" value="ECO:0007669"/>
    <property type="project" value="TreeGrafter"/>
</dbReference>
<dbReference type="OrthoDB" id="9765339at2"/>
<dbReference type="InterPro" id="IPR013786">
    <property type="entry name" value="AcylCoA_DH/ox_N"/>
</dbReference>
<name>A0A017T837_9BACT</name>
<dbReference type="PANTHER" id="PTHR43292:SF3">
    <property type="entry name" value="ACYL-COA DEHYDROGENASE FADE29"/>
    <property type="match status" value="1"/>
</dbReference>
<sequence>MDLSFSPEHLAFREEVRAFIASAMPPSLMTKAAADSHFEHDEVMEWHKILHRKGWVAPHWPAEVGGSSLDVTSRFILSEELELAGAPALSPFGLVMVGPLIIQFGTPEQKKRFLPRILSGEEVWCQGYSEPNAGSDLASLKTRAEDDGKGNFVVTGQKTWTTYAQYADWIFCLVRTDASAKKQSGISFLLIDLKTPGVTVKPFLTSGGTPAFSETFFEGAVVPKENLVGPLNGGWTLAKALLGHERTLIAAVGASIRAIRKVKRIAARTQKDGRPLLEDPLFRAKIARLEIKLRGLQMANYRAIAGAQLGRAPGPESSILKIRGSEIQQQCYELAMEAMGLASMSWFNEPGVVHPEEQWVPSLFNYLRATTIYGGTNEIQKNIIAKLILGIPDR</sequence>
<dbReference type="InterPro" id="IPR046373">
    <property type="entry name" value="Acyl-CoA_Oxase/DH_mid-dom_sf"/>
</dbReference>
<evidence type="ECO:0000256" key="5">
    <source>
        <dbReference type="ARBA" id="ARBA00023002"/>
    </source>
</evidence>
<dbReference type="InterPro" id="IPR009075">
    <property type="entry name" value="AcylCo_DH/oxidase_C"/>
</dbReference>
<keyword evidence="3 6" id="KW-0285">Flavoprotein</keyword>
<proteinExistence type="inferred from homology"/>
<evidence type="ECO:0000256" key="1">
    <source>
        <dbReference type="ARBA" id="ARBA00001974"/>
    </source>
</evidence>
<dbReference type="Gene3D" id="1.20.140.10">
    <property type="entry name" value="Butyryl-CoA Dehydrogenase, subunit A, domain 3"/>
    <property type="match status" value="1"/>
</dbReference>
<dbReference type="InterPro" id="IPR037069">
    <property type="entry name" value="AcylCoA_DH/ox_N_sf"/>
</dbReference>
<dbReference type="Pfam" id="PF02770">
    <property type="entry name" value="Acyl-CoA_dh_M"/>
    <property type="match status" value="1"/>
</dbReference>
<accession>A0A017T837</accession>
<dbReference type="GO" id="GO:0050660">
    <property type="term" value="F:flavin adenine dinucleotide binding"/>
    <property type="evidence" value="ECO:0007669"/>
    <property type="project" value="InterPro"/>
</dbReference>
<evidence type="ECO:0000313" key="11">
    <source>
        <dbReference type="Proteomes" id="UP000019678"/>
    </source>
</evidence>
<dbReference type="SUPFAM" id="SSF47203">
    <property type="entry name" value="Acyl-CoA dehydrogenase C-terminal domain-like"/>
    <property type="match status" value="1"/>
</dbReference>
<dbReference type="Gene3D" id="1.10.540.10">
    <property type="entry name" value="Acyl-CoA dehydrogenase/oxidase, N-terminal domain"/>
    <property type="match status" value="1"/>
</dbReference>
<evidence type="ECO:0000256" key="4">
    <source>
        <dbReference type="ARBA" id="ARBA00022827"/>
    </source>
</evidence>
<evidence type="ECO:0000256" key="6">
    <source>
        <dbReference type="RuleBase" id="RU362125"/>
    </source>
</evidence>
<dbReference type="PANTHER" id="PTHR43292">
    <property type="entry name" value="ACYL-COA DEHYDROGENASE"/>
    <property type="match status" value="1"/>
</dbReference>
<dbReference type="InterPro" id="IPR006091">
    <property type="entry name" value="Acyl-CoA_Oxase/DH_mid-dom"/>
</dbReference>
<reference evidence="10 11" key="1">
    <citation type="submission" date="2013-05" db="EMBL/GenBank/DDBJ databases">
        <title>Genome assembly of Chondromyces apiculatus DSM 436.</title>
        <authorList>
            <person name="Sharma G."/>
            <person name="Khatri I."/>
            <person name="Kaur C."/>
            <person name="Mayilraj S."/>
            <person name="Subramanian S."/>
        </authorList>
    </citation>
    <scope>NUCLEOTIDE SEQUENCE [LARGE SCALE GENOMIC DNA]</scope>
    <source>
        <strain evidence="10 11">DSM 436</strain>
    </source>
</reference>
<keyword evidence="5 6" id="KW-0560">Oxidoreductase</keyword>
<comment type="caution">
    <text evidence="10">The sequence shown here is derived from an EMBL/GenBank/DDBJ whole genome shotgun (WGS) entry which is preliminary data.</text>
</comment>
<feature type="domain" description="Acyl-CoA dehydrogenase/oxidase C-terminal" evidence="7">
    <location>
        <begin position="232"/>
        <end position="388"/>
    </location>
</feature>
<comment type="similarity">
    <text evidence="2 6">Belongs to the acyl-CoA dehydrogenase family.</text>
</comment>
<dbReference type="EMBL" id="ASRX01000030">
    <property type="protein sequence ID" value="EYF04761.1"/>
    <property type="molecule type" value="Genomic_DNA"/>
</dbReference>
<dbReference type="AlphaFoldDB" id="A0A017T837"/>
<dbReference type="InterPro" id="IPR036250">
    <property type="entry name" value="AcylCo_DH-like_C"/>
</dbReference>
<dbReference type="Proteomes" id="UP000019678">
    <property type="component" value="Unassembled WGS sequence"/>
</dbReference>
<dbReference type="InterPro" id="IPR052161">
    <property type="entry name" value="Mycobact_Acyl-CoA_DH"/>
</dbReference>
<protein>
    <submittedName>
        <fullName evidence="10">FadE30</fullName>
    </submittedName>
</protein>
<gene>
    <name evidence="10" type="ORF">CAP_4237</name>
</gene>
<evidence type="ECO:0000259" key="7">
    <source>
        <dbReference type="Pfam" id="PF00441"/>
    </source>
</evidence>
<dbReference type="STRING" id="1192034.CAP_4237"/>
<keyword evidence="11" id="KW-1185">Reference proteome</keyword>
<evidence type="ECO:0000256" key="2">
    <source>
        <dbReference type="ARBA" id="ARBA00009347"/>
    </source>
</evidence>
<dbReference type="Pfam" id="PF00441">
    <property type="entry name" value="Acyl-CoA_dh_1"/>
    <property type="match status" value="1"/>
</dbReference>